<evidence type="ECO:0000313" key="1">
    <source>
        <dbReference type="EMBL" id="QHT23996.1"/>
    </source>
</evidence>
<reference evidence="1" key="1">
    <citation type="journal article" date="2020" name="Nature">
        <title>Giant virus diversity and host interactions through global metagenomics.</title>
        <authorList>
            <person name="Schulz F."/>
            <person name="Roux S."/>
            <person name="Paez-Espino D."/>
            <person name="Jungbluth S."/>
            <person name="Walsh D.A."/>
            <person name="Denef V.J."/>
            <person name="McMahon K.D."/>
            <person name="Konstantinidis K.T."/>
            <person name="Eloe-Fadrosh E.A."/>
            <person name="Kyrpides N.C."/>
            <person name="Woyke T."/>
        </authorList>
    </citation>
    <scope>NUCLEOTIDE SEQUENCE</scope>
    <source>
        <strain evidence="1">GVMAG-M-3300023179-132</strain>
    </source>
</reference>
<dbReference type="EMBL" id="MN739736">
    <property type="protein sequence ID" value="QHT23996.1"/>
    <property type="molecule type" value="Genomic_DNA"/>
</dbReference>
<protein>
    <submittedName>
        <fullName evidence="1">Uncharacterized protein</fullName>
    </submittedName>
</protein>
<accession>A0A6C0E4D8</accession>
<proteinExistence type="predicted"/>
<organism evidence="1">
    <name type="scientific">viral metagenome</name>
    <dbReference type="NCBI Taxonomy" id="1070528"/>
    <lineage>
        <taxon>unclassified sequences</taxon>
        <taxon>metagenomes</taxon>
        <taxon>organismal metagenomes</taxon>
    </lineage>
</organism>
<dbReference type="AlphaFoldDB" id="A0A6C0E4D8"/>
<sequence>MSNNDQNHDYTRLPEDKLKKLSRLFLSYHVDCLQQQRDMKLTDSEISCKAFFNEHFKYFRRVSELHDKSIETKK</sequence>
<name>A0A6C0E4D8_9ZZZZ</name>